<evidence type="ECO:0000313" key="2">
    <source>
        <dbReference type="EMBL" id="RFZ82121.1"/>
    </source>
</evidence>
<dbReference type="PANTHER" id="PTHR30383:SF5">
    <property type="entry name" value="SGNH HYDROLASE-TYPE ESTERASE DOMAIN-CONTAINING PROTEIN"/>
    <property type="match status" value="1"/>
</dbReference>
<sequence length="187" mass="20304">MKHILFYGDSLTAGYGLGNASEESFPALINDKLKAAGLQYCITNAGVSGDTTTGGLARLDYWLGSPVDVFVLELGINDIRRGIPPPTIEKNLQAIINKVKAKYPKAKLVMLGMEIPPILFGPVAVQFNAIYRRLAEANDMALVPFLLTGVMGQQHLNLWDRVHPSAAGYKVVVETVWSVLGPLLQRG</sequence>
<comment type="caution">
    <text evidence="2">The sequence shown here is derived from an EMBL/GenBank/DDBJ whole genome shotgun (WGS) entry which is preliminary data.</text>
</comment>
<dbReference type="InterPro" id="IPR008265">
    <property type="entry name" value="Lipase_GDSL_AS"/>
</dbReference>
<keyword evidence="3" id="KW-1185">Reference proteome</keyword>
<feature type="domain" description="SGNH hydrolase-type esterase" evidence="1">
    <location>
        <begin position="6"/>
        <end position="171"/>
    </location>
</feature>
<gene>
    <name evidence="2" type="ORF">DYU05_15990</name>
</gene>
<dbReference type="RefSeq" id="WP_117384146.1">
    <property type="nucleotide sequence ID" value="NZ_QWDE01000003.1"/>
</dbReference>
<dbReference type="GO" id="GO:0004622">
    <property type="term" value="F:phosphatidylcholine lysophospholipase activity"/>
    <property type="evidence" value="ECO:0007669"/>
    <property type="project" value="TreeGrafter"/>
</dbReference>
<dbReference type="InterPro" id="IPR013830">
    <property type="entry name" value="SGNH_hydro"/>
</dbReference>
<protein>
    <submittedName>
        <fullName evidence="2">Arylesterase</fullName>
    </submittedName>
</protein>
<dbReference type="Proteomes" id="UP000260823">
    <property type="component" value="Unassembled WGS sequence"/>
</dbReference>
<name>A0A3E2NMD3_9SPHI</name>
<dbReference type="InterPro" id="IPR036514">
    <property type="entry name" value="SGNH_hydro_sf"/>
</dbReference>
<proteinExistence type="predicted"/>
<dbReference type="EMBL" id="QWDE01000003">
    <property type="protein sequence ID" value="RFZ82121.1"/>
    <property type="molecule type" value="Genomic_DNA"/>
</dbReference>
<dbReference type="GO" id="GO:0006629">
    <property type="term" value="P:lipid metabolic process"/>
    <property type="evidence" value="ECO:0007669"/>
    <property type="project" value="InterPro"/>
</dbReference>
<dbReference type="InterPro" id="IPR051532">
    <property type="entry name" value="Ester_Hydrolysis_Enzymes"/>
</dbReference>
<evidence type="ECO:0000259" key="1">
    <source>
        <dbReference type="Pfam" id="PF13472"/>
    </source>
</evidence>
<dbReference type="Gene3D" id="3.40.50.1110">
    <property type="entry name" value="SGNH hydrolase"/>
    <property type="match status" value="1"/>
</dbReference>
<dbReference type="SUPFAM" id="SSF52266">
    <property type="entry name" value="SGNH hydrolase"/>
    <property type="match status" value="1"/>
</dbReference>
<dbReference type="AlphaFoldDB" id="A0A3E2NMD3"/>
<reference evidence="2 3" key="1">
    <citation type="submission" date="2018-08" db="EMBL/GenBank/DDBJ databases">
        <title>Mucilaginibacter terrae sp. nov., isolated from manganese diggings.</title>
        <authorList>
            <person name="Huang Y."/>
            <person name="Zhou Z."/>
        </authorList>
    </citation>
    <scope>NUCLEOTIDE SEQUENCE [LARGE SCALE GENOMIC DNA]</scope>
    <source>
        <strain evidence="2 3">ZH6</strain>
    </source>
</reference>
<accession>A0A3E2NMD3</accession>
<dbReference type="PROSITE" id="PS01098">
    <property type="entry name" value="LIPASE_GDSL_SER"/>
    <property type="match status" value="1"/>
</dbReference>
<evidence type="ECO:0000313" key="3">
    <source>
        <dbReference type="Proteomes" id="UP000260823"/>
    </source>
</evidence>
<dbReference type="OrthoDB" id="9786188at2"/>
<organism evidence="2 3">
    <name type="scientific">Mucilaginibacter terrenus</name>
    <dbReference type="NCBI Taxonomy" id="2482727"/>
    <lineage>
        <taxon>Bacteria</taxon>
        <taxon>Pseudomonadati</taxon>
        <taxon>Bacteroidota</taxon>
        <taxon>Sphingobacteriia</taxon>
        <taxon>Sphingobacteriales</taxon>
        <taxon>Sphingobacteriaceae</taxon>
        <taxon>Mucilaginibacter</taxon>
    </lineage>
</organism>
<dbReference type="CDD" id="cd01822">
    <property type="entry name" value="Lysophospholipase_L1_like"/>
    <property type="match status" value="1"/>
</dbReference>
<dbReference type="Pfam" id="PF13472">
    <property type="entry name" value="Lipase_GDSL_2"/>
    <property type="match status" value="1"/>
</dbReference>
<dbReference type="PANTHER" id="PTHR30383">
    <property type="entry name" value="THIOESTERASE 1/PROTEASE 1/LYSOPHOSPHOLIPASE L1"/>
    <property type="match status" value="1"/>
</dbReference>